<comment type="caution">
    <text evidence="1">The sequence shown here is derived from an EMBL/GenBank/DDBJ whole genome shotgun (WGS) entry which is preliminary data.</text>
</comment>
<dbReference type="Proteomes" id="UP001595803">
    <property type="component" value="Unassembled WGS sequence"/>
</dbReference>
<protein>
    <recommendedName>
        <fullName evidence="3">Transposase</fullName>
    </recommendedName>
</protein>
<reference evidence="2" key="1">
    <citation type="journal article" date="2019" name="Int. J. Syst. Evol. Microbiol.">
        <title>The Global Catalogue of Microorganisms (GCM) 10K type strain sequencing project: providing services to taxonomists for standard genome sequencing and annotation.</title>
        <authorList>
            <consortium name="The Broad Institute Genomics Platform"/>
            <consortium name="The Broad Institute Genome Sequencing Center for Infectious Disease"/>
            <person name="Wu L."/>
            <person name="Ma J."/>
        </authorList>
    </citation>
    <scope>NUCLEOTIDE SEQUENCE [LARGE SCALE GENOMIC DNA]</scope>
    <source>
        <strain evidence="2">CCTCC AB 2017081</strain>
    </source>
</reference>
<sequence>MATSAPHHPAPPLAHFTVTVHASGVDVVDHADASRHTFGTLLAALGYMELVCRTRERTVRDGGLL</sequence>
<name>A0ABV7ZFD9_9DEIO</name>
<evidence type="ECO:0000313" key="1">
    <source>
        <dbReference type="EMBL" id="MFC3835515.1"/>
    </source>
</evidence>
<dbReference type="RefSeq" id="WP_295823498.1">
    <property type="nucleotide sequence ID" value="NZ_JBHRZG010000024.1"/>
</dbReference>
<evidence type="ECO:0000313" key="2">
    <source>
        <dbReference type="Proteomes" id="UP001595803"/>
    </source>
</evidence>
<evidence type="ECO:0008006" key="3">
    <source>
        <dbReference type="Google" id="ProtNLM"/>
    </source>
</evidence>
<accession>A0ABV7ZFD9</accession>
<organism evidence="1 2">
    <name type="scientific">Deinococcus rufus</name>
    <dbReference type="NCBI Taxonomy" id="2136097"/>
    <lineage>
        <taxon>Bacteria</taxon>
        <taxon>Thermotogati</taxon>
        <taxon>Deinococcota</taxon>
        <taxon>Deinococci</taxon>
        <taxon>Deinococcales</taxon>
        <taxon>Deinococcaceae</taxon>
        <taxon>Deinococcus</taxon>
    </lineage>
</organism>
<gene>
    <name evidence="1" type="ORF">ACFOSB_21845</name>
</gene>
<proteinExistence type="predicted"/>
<dbReference type="EMBL" id="JBHRZG010000024">
    <property type="protein sequence ID" value="MFC3835515.1"/>
    <property type="molecule type" value="Genomic_DNA"/>
</dbReference>
<keyword evidence="2" id="KW-1185">Reference proteome</keyword>